<organism evidence="2 3">
    <name type="scientific">Candidatus Kirkpatrickella diaphorinae</name>
    <dbReference type="NCBI Taxonomy" id="2984322"/>
    <lineage>
        <taxon>Bacteria</taxon>
        <taxon>Pseudomonadati</taxon>
        <taxon>Pseudomonadota</taxon>
        <taxon>Alphaproteobacteria</taxon>
        <taxon>Acetobacterales</taxon>
        <taxon>Acetobacteraceae</taxon>
        <taxon>Candidatus Kirkpatrickella</taxon>
    </lineage>
</organism>
<dbReference type="InterPro" id="IPR001623">
    <property type="entry name" value="DnaJ_domain"/>
</dbReference>
<dbReference type="CDD" id="cd07316">
    <property type="entry name" value="terB_like_DjlA"/>
    <property type="match status" value="1"/>
</dbReference>
<reference evidence="2" key="1">
    <citation type="submission" date="2022-10" db="EMBL/GenBank/DDBJ databases">
        <title>Candidatus Kirkpatrella diaphorinas gen. nov., sp. nov., an uncultured endosymbiont identified in a population of Diaphorina citri from Hawaii.</title>
        <authorList>
            <person name="Henry E.M."/>
            <person name="Carlson C.R."/>
            <person name="Kuo Y.-W."/>
        </authorList>
    </citation>
    <scope>NUCLEOTIDE SEQUENCE</scope>
    <source>
        <strain evidence="2">CADCRV1</strain>
    </source>
</reference>
<accession>A0ABY6GIN7</accession>
<dbReference type="Pfam" id="PF05099">
    <property type="entry name" value="TerB"/>
    <property type="match status" value="1"/>
</dbReference>
<proteinExistence type="predicted"/>
<gene>
    <name evidence="2" type="ORF">N5W20_00430</name>
</gene>
<dbReference type="PANTHER" id="PTHR24074">
    <property type="entry name" value="CO-CHAPERONE PROTEIN DJLA"/>
    <property type="match status" value="1"/>
</dbReference>
<dbReference type="PROSITE" id="PS50076">
    <property type="entry name" value="DNAJ_2"/>
    <property type="match status" value="1"/>
</dbReference>
<dbReference type="Pfam" id="PF00226">
    <property type="entry name" value="DnaJ"/>
    <property type="match status" value="1"/>
</dbReference>
<dbReference type="Gene3D" id="1.10.287.110">
    <property type="entry name" value="DnaJ domain"/>
    <property type="match status" value="1"/>
</dbReference>
<keyword evidence="3" id="KW-1185">Reference proteome</keyword>
<dbReference type="CDD" id="cd06257">
    <property type="entry name" value="DnaJ"/>
    <property type="match status" value="1"/>
</dbReference>
<name>A0ABY6GIN7_9PROT</name>
<dbReference type="SUPFAM" id="SSF46565">
    <property type="entry name" value="Chaperone J-domain"/>
    <property type="match status" value="1"/>
</dbReference>
<dbReference type="Gene3D" id="1.10.3680.10">
    <property type="entry name" value="TerB-like"/>
    <property type="match status" value="1"/>
</dbReference>
<dbReference type="InterPro" id="IPR007791">
    <property type="entry name" value="DjlA_N"/>
</dbReference>
<sequence length="275" mass="30308">MGMWGKMFGGIAGFAVGGPIGALMGLGLGHAADNGRLLEGPAGGWGERWRSQGAPDPHGAAFLGAAKMAALLGKTDQLFAIGLVVLSAKLSKSDGPVNRTEIACFKQLFQFPPDNVREIGMLFDQARLRVDDFEMYARELGRAFRHDPSPLENLLTALFTIARSDVRPGHDLDPAEIRFLRRTHQLFGLPAGSWDRFYEGRPPPATHAVEAYRILGLAPSASDAEVKSRWRALIRQHHPDIARQKPLSDAARREADDRMAQINGAWDRIKRDRRL</sequence>
<dbReference type="InterPro" id="IPR050817">
    <property type="entry name" value="DjlA_DnaK_co-chaperone"/>
</dbReference>
<dbReference type="EMBL" id="CP107052">
    <property type="protein sequence ID" value="UYH51386.1"/>
    <property type="molecule type" value="Genomic_DNA"/>
</dbReference>
<dbReference type="SMART" id="SM00271">
    <property type="entry name" value="DnaJ"/>
    <property type="match status" value="1"/>
</dbReference>
<dbReference type="SUPFAM" id="SSF158682">
    <property type="entry name" value="TerB-like"/>
    <property type="match status" value="1"/>
</dbReference>
<dbReference type="PRINTS" id="PR00625">
    <property type="entry name" value="JDOMAIN"/>
</dbReference>
<evidence type="ECO:0000259" key="1">
    <source>
        <dbReference type="PROSITE" id="PS50076"/>
    </source>
</evidence>
<dbReference type="InterPro" id="IPR036869">
    <property type="entry name" value="J_dom_sf"/>
</dbReference>
<evidence type="ECO:0000313" key="2">
    <source>
        <dbReference type="EMBL" id="UYH51386.1"/>
    </source>
</evidence>
<dbReference type="InterPro" id="IPR029024">
    <property type="entry name" value="TerB-like"/>
</dbReference>
<protein>
    <submittedName>
        <fullName evidence="2">TerB family tellurite resistance protein</fullName>
    </submittedName>
</protein>
<dbReference type="Proteomes" id="UP001163831">
    <property type="component" value="Chromosome"/>
</dbReference>
<dbReference type="RefSeq" id="WP_319806980.1">
    <property type="nucleotide sequence ID" value="NZ_CP107052.1"/>
</dbReference>
<feature type="domain" description="J" evidence="1">
    <location>
        <begin position="210"/>
        <end position="274"/>
    </location>
</feature>
<evidence type="ECO:0000313" key="3">
    <source>
        <dbReference type="Proteomes" id="UP001163831"/>
    </source>
</evidence>